<dbReference type="Gene3D" id="3.30.830.10">
    <property type="entry name" value="Metalloenzyme, LuxS/M16 peptidase-like"/>
    <property type="match status" value="1"/>
</dbReference>
<dbReference type="SUPFAM" id="SSF63411">
    <property type="entry name" value="LuxS/MPP-like metallohydrolase"/>
    <property type="match status" value="1"/>
</dbReference>
<dbReference type="STRING" id="3880.A0A072U0V3"/>
<organism evidence="2 4">
    <name type="scientific">Medicago truncatula</name>
    <name type="common">Barrel medic</name>
    <name type="synonym">Medicago tribuloides</name>
    <dbReference type="NCBI Taxonomy" id="3880"/>
    <lineage>
        <taxon>Eukaryota</taxon>
        <taxon>Viridiplantae</taxon>
        <taxon>Streptophyta</taxon>
        <taxon>Embryophyta</taxon>
        <taxon>Tracheophyta</taxon>
        <taxon>Spermatophyta</taxon>
        <taxon>Magnoliopsida</taxon>
        <taxon>eudicotyledons</taxon>
        <taxon>Gunneridae</taxon>
        <taxon>Pentapetalae</taxon>
        <taxon>rosids</taxon>
        <taxon>fabids</taxon>
        <taxon>Fabales</taxon>
        <taxon>Fabaceae</taxon>
        <taxon>Papilionoideae</taxon>
        <taxon>50 kb inversion clade</taxon>
        <taxon>NPAAA clade</taxon>
        <taxon>Hologalegina</taxon>
        <taxon>IRL clade</taxon>
        <taxon>Trifolieae</taxon>
        <taxon>Medicago</taxon>
    </lineage>
</organism>
<feature type="region of interest" description="Disordered" evidence="1">
    <location>
        <begin position="202"/>
        <end position="227"/>
    </location>
</feature>
<dbReference type="EnsemblPlants" id="KEH22788">
    <property type="protein sequence ID" value="KEH22788"/>
    <property type="gene ID" value="MTR_7g057410"/>
</dbReference>
<dbReference type="HOGENOM" id="CLU_1221293_0_0_1"/>
<dbReference type="Proteomes" id="UP000002051">
    <property type="component" value="Unassembled WGS sequence"/>
</dbReference>
<sequence length="227" mass="26168">MCALASESSVHLFLECNFAQQIWNWLRSILNINFNLTSFFDPLKAIDRNWSPQCKVVILAAIISCYNTIWFCRNQKRYQDKIINIRTAKNLIISSTNMAELIGAMLVIEIAHRMNWWYLWLETDSMEGNKCANILANIGLPTASHVWFSQPPDNIREDLDGLDDDSFENYKSGLMGKLLEKDPSLTYESNRLWNQIPTNLESARDGRHSSKSSYRIEDHGATSRRDA</sequence>
<reference evidence="2 4" key="2">
    <citation type="journal article" date="2014" name="BMC Genomics">
        <title>An improved genome release (version Mt4.0) for the model legume Medicago truncatula.</title>
        <authorList>
            <person name="Tang H."/>
            <person name="Krishnakumar V."/>
            <person name="Bidwell S."/>
            <person name="Rosen B."/>
            <person name="Chan A."/>
            <person name="Zhou S."/>
            <person name="Gentzbittel L."/>
            <person name="Childs K.L."/>
            <person name="Yandell M."/>
            <person name="Gundlach H."/>
            <person name="Mayer K.F."/>
            <person name="Schwartz D.C."/>
            <person name="Town C.D."/>
        </authorList>
    </citation>
    <scope>GENOME REANNOTATION</scope>
    <source>
        <strain evidence="2">A17</strain>
        <strain evidence="3 4">cv. Jemalong A17</strain>
    </source>
</reference>
<dbReference type="InterPro" id="IPR011249">
    <property type="entry name" value="Metalloenz_LuxS/M16"/>
</dbReference>
<evidence type="ECO:0000313" key="4">
    <source>
        <dbReference type="Proteomes" id="UP000002051"/>
    </source>
</evidence>
<reference evidence="3" key="3">
    <citation type="submission" date="2015-04" db="UniProtKB">
        <authorList>
            <consortium name="EnsemblPlants"/>
        </authorList>
    </citation>
    <scope>IDENTIFICATION</scope>
    <source>
        <strain evidence="3">cv. Jemalong A17</strain>
    </source>
</reference>
<evidence type="ECO:0000313" key="2">
    <source>
        <dbReference type="EMBL" id="KEH22788.1"/>
    </source>
</evidence>
<evidence type="ECO:0000313" key="3">
    <source>
        <dbReference type="EnsemblPlants" id="KEH22788"/>
    </source>
</evidence>
<name>A0A072U0V3_MEDTR</name>
<evidence type="ECO:0000256" key="1">
    <source>
        <dbReference type="SAM" id="MobiDB-lite"/>
    </source>
</evidence>
<dbReference type="EMBL" id="CM001223">
    <property type="protein sequence ID" value="KEH22788.1"/>
    <property type="molecule type" value="Genomic_DNA"/>
</dbReference>
<protein>
    <submittedName>
        <fullName evidence="2 3">Uncharacterized protein</fullName>
    </submittedName>
</protein>
<dbReference type="AlphaFoldDB" id="A0A072U0V3"/>
<gene>
    <name evidence="2" type="ordered locus">MTR_7g057410</name>
</gene>
<dbReference type="GO" id="GO:0046872">
    <property type="term" value="F:metal ion binding"/>
    <property type="evidence" value="ECO:0007669"/>
    <property type="project" value="InterPro"/>
</dbReference>
<reference evidence="2 4" key="1">
    <citation type="journal article" date="2011" name="Nature">
        <title>The Medicago genome provides insight into the evolution of rhizobial symbioses.</title>
        <authorList>
            <person name="Young N.D."/>
            <person name="Debelle F."/>
            <person name="Oldroyd G.E."/>
            <person name="Geurts R."/>
            <person name="Cannon S.B."/>
            <person name="Udvardi M.K."/>
            <person name="Benedito V.A."/>
            <person name="Mayer K.F."/>
            <person name="Gouzy J."/>
            <person name="Schoof H."/>
            <person name="Van de Peer Y."/>
            <person name="Proost S."/>
            <person name="Cook D.R."/>
            <person name="Meyers B.C."/>
            <person name="Spannagl M."/>
            <person name="Cheung F."/>
            <person name="De Mita S."/>
            <person name="Krishnakumar V."/>
            <person name="Gundlach H."/>
            <person name="Zhou S."/>
            <person name="Mudge J."/>
            <person name="Bharti A.K."/>
            <person name="Murray J.D."/>
            <person name="Naoumkina M.A."/>
            <person name="Rosen B."/>
            <person name="Silverstein K.A."/>
            <person name="Tang H."/>
            <person name="Rombauts S."/>
            <person name="Zhao P.X."/>
            <person name="Zhou P."/>
            <person name="Barbe V."/>
            <person name="Bardou P."/>
            <person name="Bechner M."/>
            <person name="Bellec A."/>
            <person name="Berger A."/>
            <person name="Berges H."/>
            <person name="Bidwell S."/>
            <person name="Bisseling T."/>
            <person name="Choisne N."/>
            <person name="Couloux A."/>
            <person name="Denny R."/>
            <person name="Deshpande S."/>
            <person name="Dai X."/>
            <person name="Doyle J.J."/>
            <person name="Dudez A.M."/>
            <person name="Farmer A.D."/>
            <person name="Fouteau S."/>
            <person name="Franken C."/>
            <person name="Gibelin C."/>
            <person name="Gish J."/>
            <person name="Goldstein S."/>
            <person name="Gonzalez A.J."/>
            <person name="Green P.J."/>
            <person name="Hallab A."/>
            <person name="Hartog M."/>
            <person name="Hua A."/>
            <person name="Humphray S.J."/>
            <person name="Jeong D.H."/>
            <person name="Jing Y."/>
            <person name="Jocker A."/>
            <person name="Kenton S.M."/>
            <person name="Kim D.J."/>
            <person name="Klee K."/>
            <person name="Lai H."/>
            <person name="Lang C."/>
            <person name="Lin S."/>
            <person name="Macmil S.L."/>
            <person name="Magdelenat G."/>
            <person name="Matthews L."/>
            <person name="McCorrison J."/>
            <person name="Monaghan E.L."/>
            <person name="Mun J.H."/>
            <person name="Najar F.Z."/>
            <person name="Nicholson C."/>
            <person name="Noirot C."/>
            <person name="O'Bleness M."/>
            <person name="Paule C.R."/>
            <person name="Poulain J."/>
            <person name="Prion F."/>
            <person name="Qin B."/>
            <person name="Qu C."/>
            <person name="Retzel E.F."/>
            <person name="Riddle C."/>
            <person name="Sallet E."/>
            <person name="Samain S."/>
            <person name="Samson N."/>
            <person name="Sanders I."/>
            <person name="Saurat O."/>
            <person name="Scarpelli C."/>
            <person name="Schiex T."/>
            <person name="Segurens B."/>
            <person name="Severin A.J."/>
            <person name="Sherrier D.J."/>
            <person name="Shi R."/>
            <person name="Sims S."/>
            <person name="Singer S.R."/>
            <person name="Sinharoy S."/>
            <person name="Sterck L."/>
            <person name="Viollet A."/>
            <person name="Wang B.B."/>
            <person name="Wang K."/>
            <person name="Wang M."/>
            <person name="Wang X."/>
            <person name="Warfsmann J."/>
            <person name="Weissenbach J."/>
            <person name="White D.D."/>
            <person name="White J.D."/>
            <person name="Wiley G.B."/>
            <person name="Wincker P."/>
            <person name="Xing Y."/>
            <person name="Yang L."/>
            <person name="Yao Z."/>
            <person name="Ying F."/>
            <person name="Zhai J."/>
            <person name="Zhou L."/>
            <person name="Zuber A."/>
            <person name="Denarie J."/>
            <person name="Dixon R.A."/>
            <person name="May G.D."/>
            <person name="Schwartz D.C."/>
            <person name="Rogers J."/>
            <person name="Quetier F."/>
            <person name="Town C.D."/>
            <person name="Roe B.A."/>
        </authorList>
    </citation>
    <scope>NUCLEOTIDE SEQUENCE [LARGE SCALE GENOMIC DNA]</scope>
    <source>
        <strain evidence="2">A17</strain>
        <strain evidence="3 4">cv. Jemalong A17</strain>
    </source>
</reference>
<accession>A0A072U0V3</accession>
<keyword evidence="4" id="KW-1185">Reference proteome</keyword>
<proteinExistence type="predicted"/>